<evidence type="ECO:0000256" key="3">
    <source>
        <dbReference type="ARBA" id="ARBA00023163"/>
    </source>
</evidence>
<dbReference type="PANTHER" id="PTHR30055:SF234">
    <property type="entry name" value="HTH-TYPE TRANSCRIPTIONAL REGULATOR BETI"/>
    <property type="match status" value="1"/>
</dbReference>
<keyword evidence="7" id="KW-1185">Reference proteome</keyword>
<evidence type="ECO:0000313" key="7">
    <source>
        <dbReference type="Proteomes" id="UP001500618"/>
    </source>
</evidence>
<dbReference type="InterPro" id="IPR009057">
    <property type="entry name" value="Homeodomain-like_sf"/>
</dbReference>
<dbReference type="InterPro" id="IPR041347">
    <property type="entry name" value="MftR_C"/>
</dbReference>
<dbReference type="Pfam" id="PF00440">
    <property type="entry name" value="TetR_N"/>
    <property type="match status" value="1"/>
</dbReference>
<protein>
    <submittedName>
        <fullName evidence="6">TetR/AcrR family transcriptional regulator</fullName>
    </submittedName>
</protein>
<name>A0ABN2GAS9_9ACTN</name>
<dbReference type="PROSITE" id="PS50977">
    <property type="entry name" value="HTH_TETR_2"/>
    <property type="match status" value="1"/>
</dbReference>
<feature type="domain" description="HTH tetR-type" evidence="5">
    <location>
        <begin position="13"/>
        <end position="73"/>
    </location>
</feature>
<comment type="caution">
    <text evidence="6">The sequence shown here is derived from an EMBL/GenBank/DDBJ whole genome shotgun (WGS) entry which is preliminary data.</text>
</comment>
<keyword evidence="1" id="KW-0805">Transcription regulation</keyword>
<feature type="DNA-binding region" description="H-T-H motif" evidence="4">
    <location>
        <begin position="36"/>
        <end position="55"/>
    </location>
</feature>
<keyword evidence="2 4" id="KW-0238">DNA-binding</keyword>
<reference evidence="6 7" key="1">
    <citation type="journal article" date="2019" name="Int. J. Syst. Evol. Microbiol.">
        <title>The Global Catalogue of Microorganisms (GCM) 10K type strain sequencing project: providing services to taxonomists for standard genome sequencing and annotation.</title>
        <authorList>
            <consortium name="The Broad Institute Genomics Platform"/>
            <consortium name="The Broad Institute Genome Sequencing Center for Infectious Disease"/>
            <person name="Wu L."/>
            <person name="Ma J."/>
        </authorList>
    </citation>
    <scope>NUCLEOTIDE SEQUENCE [LARGE SCALE GENOMIC DNA]</scope>
    <source>
        <strain evidence="6 7">JCM 14718</strain>
    </source>
</reference>
<dbReference type="SUPFAM" id="SSF46689">
    <property type="entry name" value="Homeodomain-like"/>
    <property type="match status" value="1"/>
</dbReference>
<dbReference type="Gene3D" id="1.10.357.10">
    <property type="entry name" value="Tetracycline Repressor, domain 2"/>
    <property type="match status" value="1"/>
</dbReference>
<proteinExistence type="predicted"/>
<dbReference type="Gene3D" id="1.10.10.60">
    <property type="entry name" value="Homeodomain-like"/>
    <property type="match status" value="1"/>
</dbReference>
<gene>
    <name evidence="6" type="ORF">GCM10009765_16560</name>
</gene>
<evidence type="ECO:0000256" key="4">
    <source>
        <dbReference type="PROSITE-ProRule" id="PRU00335"/>
    </source>
</evidence>
<dbReference type="InterPro" id="IPR001647">
    <property type="entry name" value="HTH_TetR"/>
</dbReference>
<evidence type="ECO:0000256" key="2">
    <source>
        <dbReference type="ARBA" id="ARBA00023125"/>
    </source>
</evidence>
<dbReference type="InterPro" id="IPR050109">
    <property type="entry name" value="HTH-type_TetR-like_transc_reg"/>
</dbReference>
<organism evidence="6 7">
    <name type="scientific">Fodinicola feengrottensis</name>
    <dbReference type="NCBI Taxonomy" id="435914"/>
    <lineage>
        <taxon>Bacteria</taxon>
        <taxon>Bacillati</taxon>
        <taxon>Actinomycetota</taxon>
        <taxon>Actinomycetes</taxon>
        <taxon>Mycobacteriales</taxon>
        <taxon>Fodinicola</taxon>
    </lineage>
</organism>
<dbReference type="Pfam" id="PF17754">
    <property type="entry name" value="TetR_C_14"/>
    <property type="match status" value="1"/>
</dbReference>
<dbReference type="RefSeq" id="WP_344308623.1">
    <property type="nucleotide sequence ID" value="NZ_BAAANY010000006.1"/>
</dbReference>
<evidence type="ECO:0000259" key="5">
    <source>
        <dbReference type="PROSITE" id="PS50977"/>
    </source>
</evidence>
<accession>A0ABN2GAS9</accession>
<dbReference type="Proteomes" id="UP001500618">
    <property type="component" value="Unassembled WGS sequence"/>
</dbReference>
<evidence type="ECO:0000313" key="6">
    <source>
        <dbReference type="EMBL" id="GAA1667892.1"/>
    </source>
</evidence>
<dbReference type="PRINTS" id="PR00455">
    <property type="entry name" value="HTHTETR"/>
</dbReference>
<dbReference type="PANTHER" id="PTHR30055">
    <property type="entry name" value="HTH-TYPE TRANSCRIPTIONAL REGULATOR RUTR"/>
    <property type="match status" value="1"/>
</dbReference>
<dbReference type="EMBL" id="BAAANY010000006">
    <property type="protein sequence ID" value="GAA1667892.1"/>
    <property type="molecule type" value="Genomic_DNA"/>
</dbReference>
<evidence type="ECO:0000256" key="1">
    <source>
        <dbReference type="ARBA" id="ARBA00023015"/>
    </source>
</evidence>
<keyword evidence="3" id="KW-0804">Transcription</keyword>
<sequence>MEAEPGRRERRKRETRKQIADSGMALFAWHGFDKVTVSEIAEHAGVSRMTVFNYFQRKEDIFFDRIEDGYELSAQVIRQREPGESIVAAARRTMVELSQARHPLSGLLDGGHQFWNLVAVSPALKARVREAADEWQGLLTQLIAEDVGAPAGDPMPRLLAAQLVAMYRLLHGEAVRQLRAGRTADDFAADQLALIHRAFDVIESGVGIYGVRPM</sequence>